<comment type="caution">
    <text evidence="1">The sequence shown here is derived from an EMBL/GenBank/DDBJ whole genome shotgun (WGS) entry which is preliminary data.</text>
</comment>
<accession>A0A3M0LAF1</accession>
<reference evidence="1 2" key="1">
    <citation type="submission" date="2018-07" db="EMBL/GenBank/DDBJ databases">
        <title>A high quality draft genome assembly of the barn swallow (H. rustica rustica).</title>
        <authorList>
            <person name="Formenti G."/>
            <person name="Chiara M."/>
            <person name="Poveda L."/>
            <person name="Francoijs K.-J."/>
            <person name="Bonisoli-Alquati A."/>
            <person name="Canova L."/>
            <person name="Gianfranceschi L."/>
            <person name="Horner D.S."/>
            <person name="Saino N."/>
        </authorList>
    </citation>
    <scope>NUCLEOTIDE SEQUENCE [LARGE SCALE GENOMIC DNA]</scope>
    <source>
        <strain evidence="1">Chelidonia</strain>
        <tissue evidence="1">Blood</tissue>
    </source>
</reference>
<dbReference type="Proteomes" id="UP000269221">
    <property type="component" value="Unassembled WGS sequence"/>
</dbReference>
<organism evidence="1 2">
    <name type="scientific">Hirundo rustica rustica</name>
    <dbReference type="NCBI Taxonomy" id="333673"/>
    <lineage>
        <taxon>Eukaryota</taxon>
        <taxon>Metazoa</taxon>
        <taxon>Chordata</taxon>
        <taxon>Craniata</taxon>
        <taxon>Vertebrata</taxon>
        <taxon>Euteleostomi</taxon>
        <taxon>Archelosauria</taxon>
        <taxon>Archosauria</taxon>
        <taxon>Dinosauria</taxon>
        <taxon>Saurischia</taxon>
        <taxon>Theropoda</taxon>
        <taxon>Coelurosauria</taxon>
        <taxon>Aves</taxon>
        <taxon>Neognathae</taxon>
        <taxon>Neoaves</taxon>
        <taxon>Telluraves</taxon>
        <taxon>Australaves</taxon>
        <taxon>Passeriformes</taxon>
        <taxon>Sylvioidea</taxon>
        <taxon>Hirundinidae</taxon>
        <taxon>Hirundo</taxon>
    </lineage>
</organism>
<evidence type="ECO:0000313" key="1">
    <source>
        <dbReference type="EMBL" id="RMC22365.1"/>
    </source>
</evidence>
<protein>
    <submittedName>
        <fullName evidence="1">Uncharacterized protein</fullName>
    </submittedName>
</protein>
<evidence type="ECO:0000313" key="2">
    <source>
        <dbReference type="Proteomes" id="UP000269221"/>
    </source>
</evidence>
<name>A0A3M0LAF1_HIRRU</name>
<keyword evidence="2" id="KW-1185">Reference proteome</keyword>
<sequence>MDIVHLNFNKDFNTISQRILLDKMLIYRLDEKCPESRLECLANPHVGSRVTTCFCDIEALPRAAAWQLRARPHIPYNKPHLLKPNFRDLSSTFIYTVLESSAAGGSYFYDRKEPTWRAIMAKQSF</sequence>
<dbReference type="AlphaFoldDB" id="A0A3M0LAF1"/>
<dbReference type="EMBL" id="QRBI01000092">
    <property type="protein sequence ID" value="RMC22365.1"/>
    <property type="molecule type" value="Genomic_DNA"/>
</dbReference>
<gene>
    <name evidence="1" type="ORF">DUI87_00677</name>
</gene>
<proteinExistence type="predicted"/>